<sequence length="249" mass="28016">MNQFKLTALTVLIPVCFAAPLAQANPLTLGASLLYSQSPYKSGQDRYYPVPIINYEGDSFYIRSLQAGYYLWKDQQDQLSLTVLGSPQNYDPDDADDGDMKSLSKRHMTLMGGVAYRHSADWGIVRTTLVGDMLDNSNGIIWDLTYLYRFEFGQFSLTPGIGALWSSANQNNYYYGISSAESRRSGLDRYDPDSSWSPYVELTAGWNISEHWNATLAGRYSRLGDEIKDSPMVDTSSQMLLWTGVSYTF</sequence>
<evidence type="ECO:0000313" key="8">
    <source>
        <dbReference type="EMBL" id="TKJ87156.1"/>
    </source>
</evidence>
<comment type="subcellular location">
    <subcellularLocation>
        <location evidence="1">Cell outer membrane</location>
    </subcellularLocation>
</comment>
<accession>A0A356YNB7</accession>
<comment type="caution">
    <text evidence="8">The sequence shown here is derived from an EMBL/GenBank/DDBJ whole genome shotgun (WGS) entry which is preliminary data.</text>
</comment>
<evidence type="ECO:0000256" key="4">
    <source>
        <dbReference type="ARBA" id="ARBA00023136"/>
    </source>
</evidence>
<evidence type="ECO:0000256" key="3">
    <source>
        <dbReference type="ARBA" id="ARBA00022729"/>
    </source>
</evidence>
<gene>
    <name evidence="8" type="ORF">EpCFBP13511_17455</name>
    <name evidence="7" type="ORF">IFT93_00525</name>
</gene>
<proteinExistence type="inferred from homology"/>
<reference evidence="7 10" key="2">
    <citation type="journal article" date="2020" name="FEMS Microbiol. Ecol.">
        <title>Temporal dynamics of bacterial communities during seed development and maturation.</title>
        <authorList>
            <person name="Chesneau G."/>
            <person name="Torres-Cortes G."/>
            <person name="Briand M."/>
            <person name="Darrasse A."/>
            <person name="Preveaux A."/>
            <person name="Marais C."/>
            <person name="Jacques M.A."/>
            <person name="Shade A."/>
            <person name="Barret M."/>
        </authorList>
    </citation>
    <scope>NUCLEOTIDE SEQUENCE [LARGE SCALE GENOMIC DNA]</scope>
    <source>
        <strain evidence="7 10">CFBP13732</strain>
    </source>
</reference>
<dbReference type="RefSeq" id="WP_062746141.1">
    <property type="nucleotide sequence ID" value="NZ_CP022725.1"/>
</dbReference>
<organism evidence="8 9">
    <name type="scientific">Erwinia persicina</name>
    <dbReference type="NCBI Taxonomy" id="55211"/>
    <lineage>
        <taxon>Bacteria</taxon>
        <taxon>Pseudomonadati</taxon>
        <taxon>Pseudomonadota</taxon>
        <taxon>Gammaproteobacteria</taxon>
        <taxon>Enterobacterales</taxon>
        <taxon>Erwiniaceae</taxon>
        <taxon>Erwinia</taxon>
    </lineage>
</organism>
<dbReference type="EMBL" id="JACYNN010000001">
    <property type="protein sequence ID" value="MBD8104907.1"/>
    <property type="molecule type" value="Genomic_DNA"/>
</dbReference>
<reference evidence="8 9" key="1">
    <citation type="journal article" date="2019" name="Sci. Rep.">
        <title>Differences in resource use lead to coexistence of seed-transmitted microbial populations.</title>
        <authorList>
            <person name="Torres-Cortes G."/>
            <person name="Garcia B.J."/>
            <person name="Compant S."/>
            <person name="Rezki S."/>
            <person name="Jones P."/>
            <person name="Preveaux A."/>
            <person name="Briand M."/>
            <person name="Roulet A."/>
            <person name="Bouchez O."/>
            <person name="Jacobson D."/>
            <person name="Barret M."/>
        </authorList>
    </citation>
    <scope>NUCLEOTIDE SEQUENCE [LARGE SCALE GENOMIC DNA]</scope>
    <source>
        <strain evidence="8 9">CFBP13511</strain>
    </source>
</reference>
<evidence type="ECO:0000256" key="5">
    <source>
        <dbReference type="ARBA" id="ARBA00023237"/>
    </source>
</evidence>
<dbReference type="Proteomes" id="UP000306393">
    <property type="component" value="Unassembled WGS sequence"/>
</dbReference>
<dbReference type="AlphaFoldDB" id="A0A356YNB7"/>
<evidence type="ECO:0000256" key="2">
    <source>
        <dbReference type="ARBA" id="ARBA00005722"/>
    </source>
</evidence>
<evidence type="ECO:0000256" key="6">
    <source>
        <dbReference type="SAM" id="SignalP"/>
    </source>
</evidence>
<evidence type="ECO:0000313" key="10">
    <source>
        <dbReference type="Proteomes" id="UP000661012"/>
    </source>
</evidence>
<dbReference type="GeneID" id="67476565"/>
<dbReference type="PANTHER" id="PTHR38776">
    <property type="entry name" value="MLTA-INTERACTING PROTEIN-RELATED"/>
    <property type="match status" value="1"/>
</dbReference>
<dbReference type="GO" id="GO:0009279">
    <property type="term" value="C:cell outer membrane"/>
    <property type="evidence" value="ECO:0007669"/>
    <property type="project" value="UniProtKB-SubCell"/>
</dbReference>
<feature type="signal peptide" evidence="6">
    <location>
        <begin position="1"/>
        <end position="24"/>
    </location>
</feature>
<dbReference type="STRING" id="1219360.GCA_001571305_02823"/>
<dbReference type="EMBL" id="QGAC01000017">
    <property type="protein sequence ID" value="TKJ87156.1"/>
    <property type="molecule type" value="Genomic_DNA"/>
</dbReference>
<comment type="similarity">
    <text evidence="2">Belongs to the MipA/OmpV family.</text>
</comment>
<dbReference type="KEGG" id="epe:CI789_07040"/>
<dbReference type="Pfam" id="PF06629">
    <property type="entry name" value="MipA"/>
    <property type="match status" value="1"/>
</dbReference>
<keyword evidence="10" id="KW-1185">Reference proteome</keyword>
<name>A0A356YNB7_9GAMM</name>
<dbReference type="InterPro" id="IPR010583">
    <property type="entry name" value="MipA"/>
</dbReference>
<keyword evidence="5" id="KW-0998">Cell outer membrane</keyword>
<evidence type="ECO:0000313" key="7">
    <source>
        <dbReference type="EMBL" id="MBD8104907.1"/>
    </source>
</evidence>
<keyword evidence="4" id="KW-0472">Membrane</keyword>
<feature type="chain" id="PRO_5030066452" evidence="6">
    <location>
        <begin position="25"/>
        <end position="249"/>
    </location>
</feature>
<evidence type="ECO:0000313" key="9">
    <source>
        <dbReference type="Proteomes" id="UP000306393"/>
    </source>
</evidence>
<evidence type="ECO:0000256" key="1">
    <source>
        <dbReference type="ARBA" id="ARBA00004442"/>
    </source>
</evidence>
<keyword evidence="3 6" id="KW-0732">Signal</keyword>
<dbReference type="OrthoDB" id="8562138at2"/>
<dbReference type="GO" id="GO:0009252">
    <property type="term" value="P:peptidoglycan biosynthetic process"/>
    <property type="evidence" value="ECO:0007669"/>
    <property type="project" value="TreeGrafter"/>
</dbReference>
<protein>
    <submittedName>
        <fullName evidence="8">MipA/OmpV family protein</fullName>
    </submittedName>
</protein>
<dbReference type="PANTHER" id="PTHR38776:SF1">
    <property type="entry name" value="MLTA-INTERACTING PROTEIN-RELATED"/>
    <property type="match status" value="1"/>
</dbReference>
<dbReference type="Proteomes" id="UP000661012">
    <property type="component" value="Unassembled WGS sequence"/>
</dbReference>